<organism evidence="1 2">
    <name type="scientific">Dreissena polymorpha</name>
    <name type="common">Zebra mussel</name>
    <name type="synonym">Mytilus polymorpha</name>
    <dbReference type="NCBI Taxonomy" id="45954"/>
    <lineage>
        <taxon>Eukaryota</taxon>
        <taxon>Metazoa</taxon>
        <taxon>Spiralia</taxon>
        <taxon>Lophotrochozoa</taxon>
        <taxon>Mollusca</taxon>
        <taxon>Bivalvia</taxon>
        <taxon>Autobranchia</taxon>
        <taxon>Heteroconchia</taxon>
        <taxon>Euheterodonta</taxon>
        <taxon>Imparidentia</taxon>
        <taxon>Neoheterodontei</taxon>
        <taxon>Myida</taxon>
        <taxon>Dreissenoidea</taxon>
        <taxon>Dreissenidae</taxon>
        <taxon>Dreissena</taxon>
    </lineage>
</organism>
<reference evidence="1" key="2">
    <citation type="submission" date="2020-11" db="EMBL/GenBank/DDBJ databases">
        <authorList>
            <person name="McCartney M.A."/>
            <person name="Auch B."/>
            <person name="Kono T."/>
            <person name="Mallez S."/>
            <person name="Becker A."/>
            <person name="Gohl D.M."/>
            <person name="Silverstein K.A.T."/>
            <person name="Koren S."/>
            <person name="Bechman K.B."/>
            <person name="Herman A."/>
            <person name="Abrahante J.E."/>
            <person name="Garbe J."/>
        </authorList>
    </citation>
    <scope>NUCLEOTIDE SEQUENCE</scope>
    <source>
        <strain evidence="1">Duluth1</strain>
        <tissue evidence="1">Whole animal</tissue>
    </source>
</reference>
<proteinExistence type="predicted"/>
<accession>A0A9D4KHT8</accession>
<keyword evidence="2" id="KW-1185">Reference proteome</keyword>
<dbReference type="Proteomes" id="UP000828390">
    <property type="component" value="Unassembled WGS sequence"/>
</dbReference>
<sequence>MAIWSLLEVDITVQQIVIDVEAALWKACRDVFPVVRKKGFAFNWGHAVFRHVQLLSLPLLPSEHIRPTFEMISGLNTAPHITPLMEYMYQTWINSTVWPVETIHEEAIEVDNTIALVNEQQIQRIPLRAIRSVQAKLFASWGEYRAVTLSTSGLFKRCSKLYKTVVA</sequence>
<comment type="caution">
    <text evidence="1">The sequence shown here is derived from an EMBL/GenBank/DDBJ whole genome shotgun (WGS) entry which is preliminary data.</text>
</comment>
<dbReference type="EMBL" id="JAIWYP010000004">
    <property type="protein sequence ID" value="KAH3839517.1"/>
    <property type="molecule type" value="Genomic_DNA"/>
</dbReference>
<evidence type="ECO:0000313" key="2">
    <source>
        <dbReference type="Proteomes" id="UP000828390"/>
    </source>
</evidence>
<reference evidence="1" key="1">
    <citation type="journal article" date="2019" name="bioRxiv">
        <title>The Genome of the Zebra Mussel, Dreissena polymorpha: A Resource for Invasive Species Research.</title>
        <authorList>
            <person name="McCartney M.A."/>
            <person name="Auch B."/>
            <person name="Kono T."/>
            <person name="Mallez S."/>
            <person name="Zhang Y."/>
            <person name="Obille A."/>
            <person name="Becker A."/>
            <person name="Abrahante J.E."/>
            <person name="Garbe J."/>
            <person name="Badalamenti J.P."/>
            <person name="Herman A."/>
            <person name="Mangelson H."/>
            <person name="Liachko I."/>
            <person name="Sullivan S."/>
            <person name="Sone E.D."/>
            <person name="Koren S."/>
            <person name="Silverstein K.A.T."/>
            <person name="Beckman K.B."/>
            <person name="Gohl D.M."/>
        </authorList>
    </citation>
    <scope>NUCLEOTIDE SEQUENCE</scope>
    <source>
        <strain evidence="1">Duluth1</strain>
        <tissue evidence="1">Whole animal</tissue>
    </source>
</reference>
<gene>
    <name evidence="1" type="ORF">DPMN_112948</name>
</gene>
<protein>
    <submittedName>
        <fullName evidence="1">Uncharacterized protein</fullName>
    </submittedName>
</protein>
<dbReference type="AlphaFoldDB" id="A0A9D4KHT8"/>
<name>A0A9D4KHT8_DREPO</name>
<evidence type="ECO:0000313" key="1">
    <source>
        <dbReference type="EMBL" id="KAH3839517.1"/>
    </source>
</evidence>